<dbReference type="GO" id="GO:0005885">
    <property type="term" value="C:Arp2/3 protein complex"/>
    <property type="evidence" value="ECO:0007669"/>
    <property type="project" value="InterPro"/>
</dbReference>
<dbReference type="GO" id="GO:0034314">
    <property type="term" value="P:Arp2/3 complex-mediated actin nucleation"/>
    <property type="evidence" value="ECO:0007669"/>
    <property type="project" value="InterPro"/>
</dbReference>
<dbReference type="PIRSF" id="PIRSF039096">
    <property type="entry name" value="p16-ARC"/>
    <property type="match status" value="1"/>
</dbReference>
<dbReference type="GeneID" id="36517641"/>
<evidence type="ECO:0000256" key="1">
    <source>
        <dbReference type="ARBA" id="ARBA00004245"/>
    </source>
</evidence>
<dbReference type="GO" id="GO:0044396">
    <property type="term" value="P:actin cortical patch organization"/>
    <property type="evidence" value="ECO:0007669"/>
    <property type="project" value="UniProtKB-ARBA"/>
</dbReference>
<evidence type="ECO:0000256" key="5">
    <source>
        <dbReference type="ARBA" id="ARBA00040214"/>
    </source>
</evidence>
<comment type="function">
    <text evidence="7">Functions as component of the Arp2/3 complex which is involved in regulation of actin polymerization and together with an activating nucleation-promoting factor (NPF) mediates the formation of branched actin networks. Arp2/3 complex plays a critical role in the control of cell morphogenesis via the modulation of cell polarity development.</text>
</comment>
<sequence>MSSFRQIDVDRLDPESVVNQIPEVAPSGVELGDVQALESQVKQLLQSGKGAEALAAALARPPYGSSEQVKDAQLKVVTSVLTTVRASEIPTIVESLDTTSRVVLVKYLYKAMGVPSGQANGSVLLSWLERAVEFGGQVAIVRHITDRRTV</sequence>
<comment type="similarity">
    <text evidence="2 7">Belongs to the ARPC5 family.</text>
</comment>
<evidence type="ECO:0000256" key="3">
    <source>
        <dbReference type="ARBA" id="ARBA00022490"/>
    </source>
</evidence>
<organism evidence="8 9">
    <name type="scientific">Wickerhamiella sorbophila</name>
    <dbReference type="NCBI Taxonomy" id="45607"/>
    <lineage>
        <taxon>Eukaryota</taxon>
        <taxon>Fungi</taxon>
        <taxon>Dikarya</taxon>
        <taxon>Ascomycota</taxon>
        <taxon>Saccharomycotina</taxon>
        <taxon>Dipodascomycetes</taxon>
        <taxon>Dipodascales</taxon>
        <taxon>Trichomonascaceae</taxon>
        <taxon>Wickerhamiella</taxon>
    </lineage>
</organism>
<dbReference type="EMBL" id="NDIQ01000022">
    <property type="protein sequence ID" value="PRT56273.1"/>
    <property type="molecule type" value="Genomic_DNA"/>
</dbReference>
<evidence type="ECO:0000256" key="4">
    <source>
        <dbReference type="ARBA" id="ARBA00023212"/>
    </source>
</evidence>
<evidence type="ECO:0000313" key="8">
    <source>
        <dbReference type="EMBL" id="PRT56273.1"/>
    </source>
</evidence>
<dbReference type="InterPro" id="IPR006789">
    <property type="entry name" value="ARPC5"/>
</dbReference>
<dbReference type="OrthoDB" id="195498at2759"/>
<comment type="caution">
    <text evidence="8">The sequence shown here is derived from an EMBL/GenBank/DDBJ whole genome shotgun (WGS) entry which is preliminary data.</text>
</comment>
<evidence type="ECO:0000256" key="7">
    <source>
        <dbReference type="RuleBase" id="RU004301"/>
    </source>
</evidence>
<proteinExistence type="inferred from homology"/>
<dbReference type="SUPFAM" id="SSF69103">
    <property type="entry name" value="Arp2/3 complex 16 kDa subunit ARPC5"/>
    <property type="match status" value="1"/>
</dbReference>
<dbReference type="PANTHER" id="PTHR12644">
    <property type="entry name" value="ARP2/3 COMPLEX 16 KD SUBUNIT P16-ARC"/>
    <property type="match status" value="1"/>
</dbReference>
<dbReference type="AlphaFoldDB" id="A0A2T0FMP3"/>
<protein>
    <recommendedName>
        <fullName evidence="5 7">Actin-related protein 2/3 complex subunit 5</fullName>
    </recommendedName>
</protein>
<accession>A0A2T0FMP3</accession>
<gene>
    <name evidence="8" type="ORF">B9G98_03893</name>
</gene>
<dbReference type="Pfam" id="PF04699">
    <property type="entry name" value="P16-Arc"/>
    <property type="match status" value="1"/>
</dbReference>
<dbReference type="FunFam" id="1.25.40.190:FF:000003">
    <property type="entry name" value="Actin-related protein 2/3 complex subunit 5"/>
    <property type="match status" value="1"/>
</dbReference>
<keyword evidence="3" id="KW-0963">Cytoplasm</keyword>
<comment type="function">
    <text evidence="6">Functions as a component of the Arp2/3 complex which is involved in regulation of actin polymerization and together with an activating nucleation-promoting factor (NPF) mediates the formation of branched actin networks.</text>
</comment>
<dbReference type="STRING" id="45607.A0A2T0FMP3"/>
<dbReference type="InterPro" id="IPR036743">
    <property type="entry name" value="ARPC5_sf"/>
</dbReference>
<evidence type="ECO:0000313" key="9">
    <source>
        <dbReference type="Proteomes" id="UP000238350"/>
    </source>
</evidence>
<reference evidence="8 9" key="1">
    <citation type="submission" date="2017-04" db="EMBL/GenBank/DDBJ databases">
        <title>Genome sequencing of [Candida] sorbophila.</title>
        <authorList>
            <person name="Ahn J.O."/>
        </authorList>
    </citation>
    <scope>NUCLEOTIDE SEQUENCE [LARGE SCALE GENOMIC DNA]</scope>
    <source>
        <strain evidence="8 9">DS02</strain>
    </source>
</reference>
<name>A0A2T0FMP3_9ASCO</name>
<dbReference type="GO" id="GO:0030833">
    <property type="term" value="P:regulation of actin filament polymerization"/>
    <property type="evidence" value="ECO:0007669"/>
    <property type="project" value="InterPro"/>
</dbReference>
<keyword evidence="4 7" id="KW-0206">Cytoskeleton</keyword>
<keyword evidence="9" id="KW-1185">Reference proteome</keyword>
<evidence type="ECO:0000256" key="6">
    <source>
        <dbReference type="ARBA" id="ARBA00060329"/>
    </source>
</evidence>
<dbReference type="Gene3D" id="1.25.40.190">
    <property type="entry name" value="Actin-related protein 2/3 complex subunit 5"/>
    <property type="match status" value="1"/>
</dbReference>
<dbReference type="RefSeq" id="XP_024666218.1">
    <property type="nucleotide sequence ID" value="XM_024810450.1"/>
</dbReference>
<evidence type="ECO:0000256" key="2">
    <source>
        <dbReference type="ARBA" id="ARBA00006084"/>
    </source>
</evidence>
<dbReference type="Proteomes" id="UP000238350">
    <property type="component" value="Unassembled WGS sequence"/>
</dbReference>
<comment type="subcellular location">
    <subcellularLocation>
        <location evidence="1">Cytoplasm</location>
        <location evidence="1">Cytoskeleton</location>
    </subcellularLocation>
</comment>